<keyword evidence="4" id="KW-0410">Iron transport</keyword>
<dbReference type="Gene3D" id="3.55.50.30">
    <property type="match status" value="1"/>
</dbReference>
<dbReference type="SUPFAM" id="SSF56935">
    <property type="entry name" value="Porins"/>
    <property type="match status" value="1"/>
</dbReference>
<dbReference type="InterPro" id="IPR027385">
    <property type="entry name" value="Beta-barrel_OMP"/>
</dbReference>
<evidence type="ECO:0000256" key="6">
    <source>
        <dbReference type="ARBA" id="ARBA00022729"/>
    </source>
</evidence>
<dbReference type="InterPro" id="IPR039426">
    <property type="entry name" value="TonB-dep_rcpt-like"/>
</dbReference>
<accession>A0A7W7NTD9</accession>
<feature type="region of interest" description="Disordered" evidence="13">
    <location>
        <begin position="284"/>
        <end position="306"/>
    </location>
</feature>
<dbReference type="InterPro" id="IPR012910">
    <property type="entry name" value="Plug_dom"/>
</dbReference>
<evidence type="ECO:0000256" key="12">
    <source>
        <dbReference type="RuleBase" id="RU003357"/>
    </source>
</evidence>
<dbReference type="InterPro" id="IPR000531">
    <property type="entry name" value="Beta-barrel_TonB"/>
</dbReference>
<organism evidence="16 17">
    <name type="scientific">Sphingomonas kyeonggiensis</name>
    <dbReference type="NCBI Taxonomy" id="1268553"/>
    <lineage>
        <taxon>Bacteria</taxon>
        <taxon>Pseudomonadati</taxon>
        <taxon>Pseudomonadota</taxon>
        <taxon>Alphaproteobacteria</taxon>
        <taxon>Sphingomonadales</taxon>
        <taxon>Sphingomonadaceae</taxon>
        <taxon>Sphingomonas</taxon>
    </lineage>
</organism>
<keyword evidence="10 11" id="KW-0998">Cell outer membrane</keyword>
<dbReference type="PROSITE" id="PS52016">
    <property type="entry name" value="TONB_DEPENDENT_REC_3"/>
    <property type="match status" value="1"/>
</dbReference>
<keyword evidence="17" id="KW-1185">Reference proteome</keyword>
<evidence type="ECO:0000256" key="10">
    <source>
        <dbReference type="ARBA" id="ARBA00023237"/>
    </source>
</evidence>
<comment type="subcellular location">
    <subcellularLocation>
        <location evidence="1 11">Cell outer membrane</location>
        <topology evidence="1 11">Multi-pass membrane protein</topology>
    </subcellularLocation>
</comment>
<evidence type="ECO:0000256" key="2">
    <source>
        <dbReference type="ARBA" id="ARBA00022448"/>
    </source>
</evidence>
<keyword evidence="9 11" id="KW-0472">Membrane</keyword>
<evidence type="ECO:0000256" key="1">
    <source>
        <dbReference type="ARBA" id="ARBA00004571"/>
    </source>
</evidence>
<dbReference type="Gene3D" id="2.170.130.10">
    <property type="entry name" value="TonB-dependent receptor, plug domain"/>
    <property type="match status" value="1"/>
</dbReference>
<dbReference type="AlphaFoldDB" id="A0A7W7NTD9"/>
<feature type="compositionally biased region" description="Gly residues" evidence="13">
    <location>
        <begin position="127"/>
        <end position="145"/>
    </location>
</feature>
<comment type="similarity">
    <text evidence="11 12">Belongs to the TonB-dependent receptor family.</text>
</comment>
<keyword evidence="16" id="KW-0675">Receptor</keyword>
<dbReference type="PANTHER" id="PTHR30442:SF0">
    <property type="entry name" value="FE(3+) DICITRATE TRANSPORT PROTEIN FECA"/>
    <property type="match status" value="1"/>
</dbReference>
<dbReference type="Pfam" id="PF07715">
    <property type="entry name" value="Plug"/>
    <property type="match status" value="1"/>
</dbReference>
<evidence type="ECO:0000256" key="4">
    <source>
        <dbReference type="ARBA" id="ARBA00022496"/>
    </source>
</evidence>
<evidence type="ECO:0000256" key="5">
    <source>
        <dbReference type="ARBA" id="ARBA00022692"/>
    </source>
</evidence>
<dbReference type="Gene3D" id="2.40.170.20">
    <property type="entry name" value="TonB-dependent receptor, beta-barrel domain"/>
    <property type="match status" value="1"/>
</dbReference>
<keyword evidence="5 11" id="KW-0812">Transmembrane</keyword>
<proteinExistence type="inferred from homology"/>
<comment type="caution">
    <text evidence="16">The sequence shown here is derived from an EMBL/GenBank/DDBJ whole genome shotgun (WGS) entry which is preliminary data.</text>
</comment>
<protein>
    <submittedName>
        <fullName evidence="16">Hemoglobin/transferrin/lactoferrin receptor protein</fullName>
    </submittedName>
</protein>
<gene>
    <name evidence="16" type="ORF">HNP52_002974</name>
</gene>
<evidence type="ECO:0000256" key="9">
    <source>
        <dbReference type="ARBA" id="ARBA00023136"/>
    </source>
</evidence>
<evidence type="ECO:0000259" key="15">
    <source>
        <dbReference type="SMART" id="SM00965"/>
    </source>
</evidence>
<sequence length="1178" mass="126281">MSVAIRCLRSASVIALATGATVAHAQSGNGAATQSFDIPAATLEEALRIYMRQSGVQVSWSGIDGTAIRVNAVKGNLSAAAALSRLLEGTGLTYRFTAATSAILEAAPRADAGTVQLGTLRVEGANDGTGGGARGAGGTGAGNAGEGRNFTGAQSTAYFSRERIERFRGTSPGDFLSGTPGVLNGDNRNSGALDVNIRGMQGMDRVPVVIDGSLQQSTVYRGYSGVAGRTYLDPDLVGSVTIEKGPSAAADGVGATGGLVRVDTIGAKDLIAEGSDFGIRFRSGLSGNNVAPPPTATPGTGTGSAERFDRPGALDLGGWNFSVAAAGRVGDNIELVGAVARRKLGNYFGGEHGTVPPGGTGTLGNVLQRYNLGEEVLSTSQDNSSYLLRGTWRFGDGHGIDLSYVRYESDFGEMMPSQIIRFGGALQAPLSRAEVDTYTARYRWDPDSTDLINLKIDAWKTDSFTSIETLYRYVFPNGNVSVTDAAYQSQSTRWGVNLSNRSTLYTPLGRLDLDYGGSYAREDMTPPRGWDTYKGNSGYTSFVEPRHGWRDEYSGFIAGELKPNDWVTFNAALRYTNTVSQDLNQTHTWAGTPQVEVTGYNRESNAGFAPIASFLIEPVKGLQFYARYAEAIRNPSLFESTTGFSFYPDPRNPIRPEHARNSEVGTNLQLANLAKVGDLLQAKLAYFSNDIDDYLTRGISEGMTSIINIEKARLQGVEASFQYDAGVVFADFGGTYYTFKQFCGTNHTCREGGTADSYVPAHLPPKLSLNVNAGVRLLDERLTLGGRYRHVGGRDTPIITFGGTMTTIDWSPYDLFDVYGSFDISDDLRLDVAIDNLTDRYYMDALTLGLMPSPGRTVRIGMTAGFGGPSRSRSRDARQRAIEALNGRPALAAFDGDWSGPYIGLAAGHDFVRSRRTRSTAGNGATGGIPATEVGEAEGNGSRIGLLGGYNWQLARHWVIGIEGDFGLSRARSRLYTNSTELLVNTAITTPQDMRNQADTEFGSDWTGGLRARLGYATGPVLVFGSAGLAAMQEVQTRTQYLDNAASTYFNANRRFSQNSAPMFSEKDRRLATGWSVGGGVEWALGNNWSVRGDYGYARYGSGAFQFDDARAGVGRNFTVAGAVLRDPVTNAILRDPVTGAILREMTSYTGTSSTVNGRRTRSNADAHSIRLGVNFRF</sequence>
<keyword evidence="7" id="KW-0408">Iron</keyword>
<dbReference type="InterPro" id="IPR037066">
    <property type="entry name" value="Plug_dom_sf"/>
</dbReference>
<dbReference type="EMBL" id="JACHLN010000003">
    <property type="protein sequence ID" value="MBB4839882.1"/>
    <property type="molecule type" value="Genomic_DNA"/>
</dbReference>
<keyword evidence="4" id="KW-0406">Ion transport</keyword>
<dbReference type="Gene3D" id="2.40.160.20">
    <property type="match status" value="1"/>
</dbReference>
<evidence type="ECO:0000256" key="3">
    <source>
        <dbReference type="ARBA" id="ARBA00022452"/>
    </source>
</evidence>
<dbReference type="SUPFAM" id="SSF56925">
    <property type="entry name" value="OMPA-like"/>
    <property type="match status" value="1"/>
</dbReference>
<evidence type="ECO:0000256" key="14">
    <source>
        <dbReference type="SAM" id="SignalP"/>
    </source>
</evidence>
<dbReference type="InterPro" id="IPR036942">
    <property type="entry name" value="Beta-barrel_TonB_sf"/>
</dbReference>
<dbReference type="InterPro" id="IPR011662">
    <property type="entry name" value="Secretin/TonB_short_N"/>
</dbReference>
<feature type="region of interest" description="Disordered" evidence="13">
    <location>
        <begin position="126"/>
        <end position="147"/>
    </location>
</feature>
<keyword evidence="8 12" id="KW-0798">TonB box</keyword>
<dbReference type="Pfam" id="PF00593">
    <property type="entry name" value="TonB_dep_Rec_b-barrel"/>
    <property type="match status" value="1"/>
</dbReference>
<dbReference type="InterPro" id="IPR011250">
    <property type="entry name" value="OMP/PagP_B-barrel"/>
</dbReference>
<reference evidence="16 17" key="1">
    <citation type="submission" date="2020-08" db="EMBL/GenBank/DDBJ databases">
        <title>Functional genomics of gut bacteria from endangered species of beetles.</title>
        <authorList>
            <person name="Carlos-Shanley C."/>
        </authorList>
    </citation>
    <scope>NUCLEOTIDE SEQUENCE [LARGE SCALE GENOMIC DNA]</scope>
    <source>
        <strain evidence="16 17">S00224</strain>
    </source>
</reference>
<dbReference type="GO" id="GO:0033214">
    <property type="term" value="P:siderophore-iron import into cell"/>
    <property type="evidence" value="ECO:0007669"/>
    <property type="project" value="TreeGrafter"/>
</dbReference>
<feature type="domain" description="Secretin/TonB short N-terminal" evidence="15">
    <location>
        <begin position="56"/>
        <end position="107"/>
    </location>
</feature>
<dbReference type="Pfam" id="PF13505">
    <property type="entry name" value="OMP_b-brl"/>
    <property type="match status" value="1"/>
</dbReference>
<evidence type="ECO:0000313" key="17">
    <source>
        <dbReference type="Proteomes" id="UP000575241"/>
    </source>
</evidence>
<keyword evidence="2 11" id="KW-0813">Transport</keyword>
<name>A0A7W7NTD9_9SPHN</name>
<evidence type="ECO:0000256" key="13">
    <source>
        <dbReference type="SAM" id="MobiDB-lite"/>
    </source>
</evidence>
<dbReference type="GO" id="GO:0009279">
    <property type="term" value="C:cell outer membrane"/>
    <property type="evidence" value="ECO:0007669"/>
    <property type="project" value="UniProtKB-SubCell"/>
</dbReference>
<evidence type="ECO:0000256" key="8">
    <source>
        <dbReference type="ARBA" id="ARBA00023077"/>
    </source>
</evidence>
<evidence type="ECO:0000256" key="11">
    <source>
        <dbReference type="PROSITE-ProRule" id="PRU01360"/>
    </source>
</evidence>
<dbReference type="SMART" id="SM00965">
    <property type="entry name" value="STN"/>
    <property type="match status" value="1"/>
</dbReference>
<keyword evidence="6 14" id="KW-0732">Signal</keyword>
<evidence type="ECO:0000313" key="16">
    <source>
        <dbReference type="EMBL" id="MBB4839882.1"/>
    </source>
</evidence>
<keyword evidence="3 11" id="KW-1134">Transmembrane beta strand</keyword>
<evidence type="ECO:0000256" key="7">
    <source>
        <dbReference type="ARBA" id="ARBA00023004"/>
    </source>
</evidence>
<dbReference type="Proteomes" id="UP000575241">
    <property type="component" value="Unassembled WGS sequence"/>
</dbReference>
<feature type="signal peptide" evidence="14">
    <location>
        <begin position="1"/>
        <end position="25"/>
    </location>
</feature>
<dbReference type="RefSeq" id="WP_184168414.1">
    <property type="nucleotide sequence ID" value="NZ_JACHLN010000003.1"/>
</dbReference>
<dbReference type="PANTHER" id="PTHR30442">
    <property type="entry name" value="IRON III DICITRATE TRANSPORT PROTEIN FECA"/>
    <property type="match status" value="1"/>
</dbReference>
<feature type="chain" id="PRO_5031194316" evidence="14">
    <location>
        <begin position="26"/>
        <end position="1178"/>
    </location>
</feature>